<reference evidence="1" key="1">
    <citation type="submission" date="2018-02" db="EMBL/GenBank/DDBJ databases">
        <title>Rhizophora mucronata_Transcriptome.</title>
        <authorList>
            <person name="Meera S.P."/>
            <person name="Sreeshan A."/>
            <person name="Augustine A."/>
        </authorList>
    </citation>
    <scope>NUCLEOTIDE SEQUENCE</scope>
    <source>
        <tissue evidence="1">Leaf</tissue>
    </source>
</reference>
<proteinExistence type="predicted"/>
<name>A0A2P2ND50_RHIMU</name>
<evidence type="ECO:0000313" key="1">
    <source>
        <dbReference type="EMBL" id="MBX40360.1"/>
    </source>
</evidence>
<sequence>MDDCVDIAAAEEVEN</sequence>
<dbReference type="EMBL" id="GGEC01059876">
    <property type="protein sequence ID" value="MBX40360.1"/>
    <property type="molecule type" value="Transcribed_RNA"/>
</dbReference>
<organism evidence="1">
    <name type="scientific">Rhizophora mucronata</name>
    <name type="common">Asiatic mangrove</name>
    <dbReference type="NCBI Taxonomy" id="61149"/>
    <lineage>
        <taxon>Eukaryota</taxon>
        <taxon>Viridiplantae</taxon>
        <taxon>Streptophyta</taxon>
        <taxon>Embryophyta</taxon>
        <taxon>Tracheophyta</taxon>
        <taxon>Spermatophyta</taxon>
        <taxon>Magnoliopsida</taxon>
        <taxon>eudicotyledons</taxon>
        <taxon>Gunneridae</taxon>
        <taxon>Pentapetalae</taxon>
        <taxon>rosids</taxon>
        <taxon>fabids</taxon>
        <taxon>Malpighiales</taxon>
        <taxon>Rhizophoraceae</taxon>
        <taxon>Rhizophora</taxon>
    </lineage>
</organism>
<accession>A0A2P2ND50</accession>
<protein>
    <submittedName>
        <fullName evidence="1">Uncharacterized protein</fullName>
    </submittedName>
</protein>